<dbReference type="Gene3D" id="3.60.40.10">
    <property type="entry name" value="PPM-type phosphatase domain"/>
    <property type="match status" value="1"/>
</dbReference>
<dbReference type="InterPro" id="IPR015655">
    <property type="entry name" value="PP2C"/>
</dbReference>
<comment type="cofactor">
    <cofactor evidence="2">
        <name>Mg(2+)</name>
        <dbReference type="ChEBI" id="CHEBI:18420"/>
    </cofactor>
</comment>
<keyword evidence="7 9" id="KW-0904">Protein phosphatase</keyword>
<keyword evidence="5 9" id="KW-0378">Hydrolase</keyword>
<proteinExistence type="inferred from homology"/>
<keyword evidence="6" id="KW-0460">Magnesium</keyword>
<dbReference type="CDD" id="cd00143">
    <property type="entry name" value="PP2Cc"/>
    <property type="match status" value="1"/>
</dbReference>
<sequence>MNIRKKSKLHSPPARDHRRLSLNSSDSSKISLVKTKRARRIQRMKLQTLDCTCRTEIHFTVAGGGDDISGDGDQKESKKKLEVNGADPLKITVNLSFASTAENNNDGVVLQSFGSETREENVLEGLEGERKYGVVSVIGRRSEMEDAVRAELGFAAKGSKRYDFFGVYDGHGGTYVASACRERLHEVVASEIEHNNSDKELEWEKVMEGCFGKMDEEVKGNAAARTVGATAVVAVVEEGEVVVANCGDCRAVMSRAGLPLALSTDHKVFEEAKENNN</sequence>
<feature type="domain" description="PPM-type phosphatase" evidence="11">
    <location>
        <begin position="131"/>
        <end position="277"/>
    </location>
</feature>
<evidence type="ECO:0000256" key="4">
    <source>
        <dbReference type="ARBA" id="ARBA00022723"/>
    </source>
</evidence>
<keyword evidence="4" id="KW-0479">Metal-binding</keyword>
<dbReference type="PANTHER" id="PTHR47992">
    <property type="entry name" value="PROTEIN PHOSPHATASE"/>
    <property type="match status" value="1"/>
</dbReference>
<dbReference type="Proteomes" id="UP000030645">
    <property type="component" value="Unassembled WGS sequence"/>
</dbReference>
<gene>
    <name evidence="12" type="ORF">L484_002705</name>
</gene>
<keyword evidence="8" id="KW-0464">Manganese</keyword>
<dbReference type="InterPro" id="IPR036457">
    <property type="entry name" value="PPM-type-like_dom_sf"/>
</dbReference>
<comment type="similarity">
    <text evidence="9">Belongs to the PP2C family.</text>
</comment>
<dbReference type="Pfam" id="PF00481">
    <property type="entry name" value="PP2C"/>
    <property type="match status" value="1"/>
</dbReference>
<dbReference type="EMBL" id="KE345185">
    <property type="protein sequence ID" value="EXB95031.1"/>
    <property type="molecule type" value="Genomic_DNA"/>
</dbReference>
<dbReference type="eggNOG" id="KOG0698">
    <property type="taxonomic scope" value="Eukaryota"/>
</dbReference>
<evidence type="ECO:0000256" key="10">
    <source>
        <dbReference type="SAM" id="MobiDB-lite"/>
    </source>
</evidence>
<dbReference type="AlphaFoldDB" id="W9RKM9"/>
<protein>
    <recommendedName>
        <fullName evidence="3">protein-serine/threonine phosphatase</fullName>
        <ecNumber evidence="3">3.1.3.16</ecNumber>
    </recommendedName>
</protein>
<dbReference type="PROSITE" id="PS01032">
    <property type="entry name" value="PPM_1"/>
    <property type="match status" value="1"/>
</dbReference>
<organism evidence="12 13">
    <name type="scientific">Morus notabilis</name>
    <dbReference type="NCBI Taxonomy" id="981085"/>
    <lineage>
        <taxon>Eukaryota</taxon>
        <taxon>Viridiplantae</taxon>
        <taxon>Streptophyta</taxon>
        <taxon>Embryophyta</taxon>
        <taxon>Tracheophyta</taxon>
        <taxon>Spermatophyta</taxon>
        <taxon>Magnoliopsida</taxon>
        <taxon>eudicotyledons</taxon>
        <taxon>Gunneridae</taxon>
        <taxon>Pentapetalae</taxon>
        <taxon>rosids</taxon>
        <taxon>fabids</taxon>
        <taxon>Rosales</taxon>
        <taxon>Moraceae</taxon>
        <taxon>Moreae</taxon>
        <taxon>Morus</taxon>
    </lineage>
</organism>
<evidence type="ECO:0000256" key="6">
    <source>
        <dbReference type="ARBA" id="ARBA00022842"/>
    </source>
</evidence>
<evidence type="ECO:0000256" key="1">
    <source>
        <dbReference type="ARBA" id="ARBA00001936"/>
    </source>
</evidence>
<dbReference type="GO" id="GO:0004722">
    <property type="term" value="F:protein serine/threonine phosphatase activity"/>
    <property type="evidence" value="ECO:0007669"/>
    <property type="project" value="UniProtKB-EC"/>
</dbReference>
<dbReference type="InterPro" id="IPR000222">
    <property type="entry name" value="PP2C_BS"/>
</dbReference>
<dbReference type="InterPro" id="IPR001932">
    <property type="entry name" value="PPM-type_phosphatase-like_dom"/>
</dbReference>
<evidence type="ECO:0000256" key="9">
    <source>
        <dbReference type="RuleBase" id="RU003465"/>
    </source>
</evidence>
<dbReference type="EC" id="3.1.3.16" evidence="3"/>
<evidence type="ECO:0000256" key="5">
    <source>
        <dbReference type="ARBA" id="ARBA00022801"/>
    </source>
</evidence>
<evidence type="ECO:0000259" key="11">
    <source>
        <dbReference type="PROSITE" id="PS51746"/>
    </source>
</evidence>
<evidence type="ECO:0000256" key="8">
    <source>
        <dbReference type="ARBA" id="ARBA00023211"/>
    </source>
</evidence>
<dbReference type="SUPFAM" id="SSF81606">
    <property type="entry name" value="PP2C-like"/>
    <property type="match status" value="1"/>
</dbReference>
<evidence type="ECO:0000313" key="12">
    <source>
        <dbReference type="EMBL" id="EXB95031.1"/>
    </source>
</evidence>
<keyword evidence="13" id="KW-1185">Reference proteome</keyword>
<dbReference type="SMART" id="SM00332">
    <property type="entry name" value="PP2Cc"/>
    <property type="match status" value="1"/>
</dbReference>
<evidence type="ECO:0000256" key="3">
    <source>
        <dbReference type="ARBA" id="ARBA00013081"/>
    </source>
</evidence>
<feature type="region of interest" description="Disordered" evidence="10">
    <location>
        <begin position="1"/>
        <end position="31"/>
    </location>
</feature>
<dbReference type="GO" id="GO:0046872">
    <property type="term" value="F:metal ion binding"/>
    <property type="evidence" value="ECO:0007669"/>
    <property type="project" value="UniProtKB-KW"/>
</dbReference>
<comment type="cofactor">
    <cofactor evidence="1">
        <name>Mn(2+)</name>
        <dbReference type="ChEBI" id="CHEBI:29035"/>
    </cofactor>
</comment>
<dbReference type="PROSITE" id="PS51746">
    <property type="entry name" value="PPM_2"/>
    <property type="match status" value="1"/>
</dbReference>
<reference evidence="13" key="1">
    <citation type="submission" date="2013-01" db="EMBL/GenBank/DDBJ databases">
        <title>Draft Genome Sequence of a Mulberry Tree, Morus notabilis C.K. Schneid.</title>
        <authorList>
            <person name="He N."/>
            <person name="Zhao S."/>
        </authorList>
    </citation>
    <scope>NUCLEOTIDE SEQUENCE</scope>
</reference>
<feature type="compositionally biased region" description="Low complexity" evidence="10">
    <location>
        <begin position="21"/>
        <end position="31"/>
    </location>
</feature>
<evidence type="ECO:0000313" key="13">
    <source>
        <dbReference type="Proteomes" id="UP000030645"/>
    </source>
</evidence>
<evidence type="ECO:0000256" key="2">
    <source>
        <dbReference type="ARBA" id="ARBA00001946"/>
    </source>
</evidence>
<evidence type="ECO:0000256" key="7">
    <source>
        <dbReference type="ARBA" id="ARBA00022912"/>
    </source>
</evidence>
<name>W9RKM9_9ROSA</name>
<accession>W9RKM9</accession>